<comment type="caution">
    <text evidence="2">The sequence shown here is derived from an EMBL/GenBank/DDBJ whole genome shotgun (WGS) entry which is preliminary data.</text>
</comment>
<organism evidence="2 3">
    <name type="scientific">Schizothecium vesticola</name>
    <dbReference type="NCBI Taxonomy" id="314040"/>
    <lineage>
        <taxon>Eukaryota</taxon>
        <taxon>Fungi</taxon>
        <taxon>Dikarya</taxon>
        <taxon>Ascomycota</taxon>
        <taxon>Pezizomycotina</taxon>
        <taxon>Sordariomycetes</taxon>
        <taxon>Sordariomycetidae</taxon>
        <taxon>Sordariales</taxon>
        <taxon>Schizotheciaceae</taxon>
        <taxon>Schizothecium</taxon>
    </lineage>
</organism>
<protein>
    <submittedName>
        <fullName evidence="2">Uncharacterized protein</fullName>
    </submittedName>
</protein>
<evidence type="ECO:0000313" key="2">
    <source>
        <dbReference type="EMBL" id="KAK0738130.1"/>
    </source>
</evidence>
<sequence length="290" mass="31645">MSSPAPPPQPTTPPLPADSLTPAQPSNPAPEWSRPPDFDARLARVTASLPHDPATFSALSPAEQTAFYEASLAAVRREFPDMPVGAEGQFAIGGQQAKADDLPVQPEDPAPKWVRPPDFDARMARVTASIPYDAASFGTLSRAEQIAFYEATMDAVRKEFPDMPFGVGQGGKEWEGKNWAEVAVDFGRVIKTLDEETGKKLNVITTRMYEEVFEEGVVKEVRGEVRDLLGESYPEVWKAVDEALFEKMEGLEKMREHIKKEIEAGRGNPFLKCAGGACAVPGKAEVKEGE</sequence>
<evidence type="ECO:0000256" key="1">
    <source>
        <dbReference type="SAM" id="MobiDB-lite"/>
    </source>
</evidence>
<feature type="compositionally biased region" description="Pro residues" evidence="1">
    <location>
        <begin position="1"/>
        <end position="16"/>
    </location>
</feature>
<dbReference type="AlphaFoldDB" id="A0AA40BPP9"/>
<accession>A0AA40BPP9</accession>
<evidence type="ECO:0000313" key="3">
    <source>
        <dbReference type="Proteomes" id="UP001172155"/>
    </source>
</evidence>
<dbReference type="EMBL" id="JAUKUD010000007">
    <property type="protein sequence ID" value="KAK0738130.1"/>
    <property type="molecule type" value="Genomic_DNA"/>
</dbReference>
<gene>
    <name evidence="2" type="ORF">B0T18DRAFT_239607</name>
</gene>
<reference evidence="2" key="1">
    <citation type="submission" date="2023-06" db="EMBL/GenBank/DDBJ databases">
        <title>Genome-scale phylogeny and comparative genomics of the fungal order Sordariales.</title>
        <authorList>
            <consortium name="Lawrence Berkeley National Laboratory"/>
            <person name="Hensen N."/>
            <person name="Bonometti L."/>
            <person name="Westerberg I."/>
            <person name="Brannstrom I.O."/>
            <person name="Guillou S."/>
            <person name="Cros-Aarteil S."/>
            <person name="Calhoun S."/>
            <person name="Haridas S."/>
            <person name="Kuo A."/>
            <person name="Mondo S."/>
            <person name="Pangilinan J."/>
            <person name="Riley R."/>
            <person name="LaButti K."/>
            <person name="Andreopoulos B."/>
            <person name="Lipzen A."/>
            <person name="Chen C."/>
            <person name="Yanf M."/>
            <person name="Daum C."/>
            <person name="Ng V."/>
            <person name="Clum A."/>
            <person name="Steindorff A."/>
            <person name="Ohm R."/>
            <person name="Martin F."/>
            <person name="Silar P."/>
            <person name="Natvig D."/>
            <person name="Lalanne C."/>
            <person name="Gautier V."/>
            <person name="Ament-velasquez S.L."/>
            <person name="Kruys A."/>
            <person name="Hutchinson M.I."/>
            <person name="Powell A.J."/>
            <person name="Barry K."/>
            <person name="Miller A.N."/>
            <person name="Grigoriev I.V."/>
            <person name="Debuchy R."/>
            <person name="Gladieux P."/>
            <person name="Thoren M.H."/>
            <person name="Johannesson H."/>
        </authorList>
    </citation>
    <scope>NUCLEOTIDE SEQUENCE</scope>
    <source>
        <strain evidence="2">SMH3187-1</strain>
    </source>
</reference>
<dbReference type="Proteomes" id="UP001172155">
    <property type="component" value="Unassembled WGS sequence"/>
</dbReference>
<feature type="region of interest" description="Disordered" evidence="1">
    <location>
        <begin position="1"/>
        <end position="39"/>
    </location>
</feature>
<proteinExistence type="predicted"/>
<name>A0AA40BPP9_9PEZI</name>
<keyword evidence="3" id="KW-1185">Reference proteome</keyword>